<dbReference type="Proteomes" id="UP000177457">
    <property type="component" value="Unassembled WGS sequence"/>
</dbReference>
<name>A0A1F6MR80_9BACT</name>
<reference evidence="2 3" key="1">
    <citation type="journal article" date="2016" name="Nat. Commun.">
        <title>Thousands of microbial genomes shed light on interconnected biogeochemical processes in an aquifer system.</title>
        <authorList>
            <person name="Anantharaman K."/>
            <person name="Brown C.T."/>
            <person name="Hug L.A."/>
            <person name="Sharon I."/>
            <person name="Castelle C.J."/>
            <person name="Probst A.J."/>
            <person name="Thomas B.C."/>
            <person name="Singh A."/>
            <person name="Wilkins M.J."/>
            <person name="Karaoz U."/>
            <person name="Brodie E.L."/>
            <person name="Williams K.H."/>
            <person name="Hubbard S.S."/>
            <person name="Banfield J.F."/>
        </authorList>
    </citation>
    <scope>NUCLEOTIDE SEQUENCE [LARGE SCALE GENOMIC DNA]</scope>
</reference>
<gene>
    <name evidence="2" type="ORF">A3C90_03415</name>
</gene>
<dbReference type="Pfam" id="PF01936">
    <property type="entry name" value="NYN"/>
    <property type="match status" value="1"/>
</dbReference>
<dbReference type="PANTHER" id="PTHR35458:SF2">
    <property type="entry name" value="SLR0755 PROTEIN"/>
    <property type="match status" value="1"/>
</dbReference>
<evidence type="ECO:0000313" key="3">
    <source>
        <dbReference type="Proteomes" id="UP000177457"/>
    </source>
</evidence>
<dbReference type="Gene3D" id="3.40.50.1010">
    <property type="entry name" value="5'-nuclease"/>
    <property type="match status" value="1"/>
</dbReference>
<dbReference type="InterPro" id="IPR021139">
    <property type="entry name" value="NYN"/>
</dbReference>
<protein>
    <recommendedName>
        <fullName evidence="1">NYN domain-containing protein</fullName>
    </recommendedName>
</protein>
<dbReference type="STRING" id="1798683.A3C90_03415"/>
<proteinExistence type="predicted"/>
<dbReference type="InterPro" id="IPR047140">
    <property type="entry name" value="LabA"/>
</dbReference>
<sequence length="180" mass="20652">MKKKENNFVYIDGSNLHKSIAALGWKLDYRVFRRWLEQKYHVDAVYLFIGLVPQNKDLYMRLQEYGYILVYKEITYDGDGKVKGNCDADLVLKVARDYYEGRLRRALLVSSDGDYSSLVAFLKEMGVFRALLSPSNHCSFLLRKLNIPIVYLHELRGKLAMRGQKEKAPGADESAQGSSS</sequence>
<dbReference type="PANTHER" id="PTHR35458">
    <property type="entry name" value="SLR0755 PROTEIN"/>
    <property type="match status" value="1"/>
</dbReference>
<dbReference type="EMBL" id="MFQE01000001">
    <property type="protein sequence ID" value="OGH74137.1"/>
    <property type="molecule type" value="Genomic_DNA"/>
</dbReference>
<organism evidence="2 3">
    <name type="scientific">Candidatus Magasanikbacteria bacterium RIFCSPHIGHO2_02_FULL_51_14</name>
    <dbReference type="NCBI Taxonomy" id="1798683"/>
    <lineage>
        <taxon>Bacteria</taxon>
        <taxon>Candidatus Magasanikiibacteriota</taxon>
    </lineage>
</organism>
<comment type="caution">
    <text evidence="2">The sequence shown here is derived from an EMBL/GenBank/DDBJ whole genome shotgun (WGS) entry which is preliminary data.</text>
</comment>
<evidence type="ECO:0000313" key="2">
    <source>
        <dbReference type="EMBL" id="OGH74137.1"/>
    </source>
</evidence>
<dbReference type="AlphaFoldDB" id="A0A1F6MR80"/>
<accession>A0A1F6MR80</accession>
<feature type="domain" description="NYN" evidence="1">
    <location>
        <begin position="9"/>
        <end position="127"/>
    </location>
</feature>
<dbReference type="GO" id="GO:0004540">
    <property type="term" value="F:RNA nuclease activity"/>
    <property type="evidence" value="ECO:0007669"/>
    <property type="project" value="InterPro"/>
</dbReference>
<evidence type="ECO:0000259" key="1">
    <source>
        <dbReference type="Pfam" id="PF01936"/>
    </source>
</evidence>